<keyword evidence="3" id="KW-1185">Reference proteome</keyword>
<accession>A0A550CQA2</accession>
<dbReference type="PANTHER" id="PTHR43040:SF1">
    <property type="entry name" value="RIBONUCLEASE D"/>
    <property type="match status" value="1"/>
</dbReference>
<dbReference type="GO" id="GO:0008408">
    <property type="term" value="F:3'-5' exonuclease activity"/>
    <property type="evidence" value="ECO:0007669"/>
    <property type="project" value="InterPro"/>
</dbReference>
<dbReference type="SMART" id="SM00474">
    <property type="entry name" value="35EXOc"/>
    <property type="match status" value="1"/>
</dbReference>
<name>A0A550CQA2_9AGAR</name>
<sequence length="410" mass="45774">MSSLDFQGTTPIKLPSLSVQLPLSEANLALLDVITNSVKPIEDLFETTEVTMRRTVYARQLFSIYIRRSCSSRLDSKEAFRITPPPTQNARDNPVALTMLVDRPSQLNSLVAHLRNQNTIAFDSEGLQLGSNHGVLSVISFHTAEGATYLVDVLAFTPSQLQSLFAVLADDGVTKLVWDGRMDASELLHGHGVQLRGGLDLQVADVAAERRRQGIYNSGCRQTTTIHRLTGLRAAAQEYGVTQRPGARGGYGGRVDHSQWLQRPLTAEQIRYATEDVEQIFGIYRIMCARSDIDEGELRLQSTAYHAFHRNGRPEKDDPYQRHSMMPLDILDLPDAHAPRTPCVGCRRALSQRCFPMASRGGRCIVCAMVAQERGLMFDREDEPEEGLDFDEYPDSDGDILSFEEFDPNF</sequence>
<proteinExistence type="predicted"/>
<dbReference type="InterPro" id="IPR036397">
    <property type="entry name" value="RNaseH_sf"/>
</dbReference>
<dbReference type="AlphaFoldDB" id="A0A550CQA2"/>
<comment type="caution">
    <text evidence="2">The sequence shown here is derived from an EMBL/GenBank/DDBJ whole genome shotgun (WGS) entry which is preliminary data.</text>
</comment>
<protein>
    <submittedName>
        <fullName evidence="2">Ribonuclease H-like domain-containing protein</fullName>
    </submittedName>
</protein>
<dbReference type="PANTHER" id="PTHR43040">
    <property type="entry name" value="RIBONUCLEASE D"/>
    <property type="match status" value="1"/>
</dbReference>
<dbReference type="GO" id="GO:0003676">
    <property type="term" value="F:nucleic acid binding"/>
    <property type="evidence" value="ECO:0007669"/>
    <property type="project" value="InterPro"/>
</dbReference>
<dbReference type="EMBL" id="VDMD01000003">
    <property type="protein sequence ID" value="TRM66982.1"/>
    <property type="molecule type" value="Genomic_DNA"/>
</dbReference>
<dbReference type="InterPro" id="IPR002562">
    <property type="entry name" value="3'-5'_exonuclease_dom"/>
</dbReference>
<organism evidence="2 3">
    <name type="scientific">Schizophyllum amplum</name>
    <dbReference type="NCBI Taxonomy" id="97359"/>
    <lineage>
        <taxon>Eukaryota</taxon>
        <taxon>Fungi</taxon>
        <taxon>Dikarya</taxon>
        <taxon>Basidiomycota</taxon>
        <taxon>Agaricomycotina</taxon>
        <taxon>Agaricomycetes</taxon>
        <taxon>Agaricomycetidae</taxon>
        <taxon>Agaricales</taxon>
        <taxon>Schizophyllaceae</taxon>
        <taxon>Schizophyllum</taxon>
    </lineage>
</organism>
<dbReference type="Proteomes" id="UP000320762">
    <property type="component" value="Unassembled WGS sequence"/>
</dbReference>
<evidence type="ECO:0000313" key="2">
    <source>
        <dbReference type="EMBL" id="TRM66982.1"/>
    </source>
</evidence>
<dbReference type="InterPro" id="IPR012337">
    <property type="entry name" value="RNaseH-like_sf"/>
</dbReference>
<dbReference type="Gene3D" id="3.30.420.10">
    <property type="entry name" value="Ribonuclease H-like superfamily/Ribonuclease H"/>
    <property type="match status" value="1"/>
</dbReference>
<feature type="domain" description="3'-5' exonuclease" evidence="1">
    <location>
        <begin position="98"/>
        <end position="292"/>
    </location>
</feature>
<dbReference type="OrthoDB" id="26838at2759"/>
<reference evidence="2 3" key="1">
    <citation type="journal article" date="2019" name="New Phytol.">
        <title>Comparative genomics reveals unique wood-decay strategies and fruiting body development in the Schizophyllaceae.</title>
        <authorList>
            <person name="Almasi E."/>
            <person name="Sahu N."/>
            <person name="Krizsan K."/>
            <person name="Balint B."/>
            <person name="Kovacs G.M."/>
            <person name="Kiss B."/>
            <person name="Cseklye J."/>
            <person name="Drula E."/>
            <person name="Henrissat B."/>
            <person name="Nagy I."/>
            <person name="Chovatia M."/>
            <person name="Adam C."/>
            <person name="LaButti K."/>
            <person name="Lipzen A."/>
            <person name="Riley R."/>
            <person name="Grigoriev I.V."/>
            <person name="Nagy L.G."/>
        </authorList>
    </citation>
    <scope>NUCLEOTIDE SEQUENCE [LARGE SCALE GENOMIC DNA]</scope>
    <source>
        <strain evidence="2 3">NL-1724</strain>
    </source>
</reference>
<evidence type="ECO:0000313" key="3">
    <source>
        <dbReference type="Proteomes" id="UP000320762"/>
    </source>
</evidence>
<gene>
    <name evidence="2" type="ORF">BD626DRAFT_484403</name>
</gene>
<evidence type="ECO:0000259" key="1">
    <source>
        <dbReference type="SMART" id="SM00474"/>
    </source>
</evidence>
<dbReference type="SUPFAM" id="SSF53098">
    <property type="entry name" value="Ribonuclease H-like"/>
    <property type="match status" value="1"/>
</dbReference>
<dbReference type="STRING" id="97359.A0A550CQA2"/>
<dbReference type="Pfam" id="PF01612">
    <property type="entry name" value="DNA_pol_A_exo1"/>
    <property type="match status" value="1"/>
</dbReference>
<dbReference type="GO" id="GO:0006139">
    <property type="term" value="P:nucleobase-containing compound metabolic process"/>
    <property type="evidence" value="ECO:0007669"/>
    <property type="project" value="InterPro"/>
</dbReference>